<reference evidence="2" key="1">
    <citation type="submission" date="2023-10" db="EMBL/GenBank/DDBJ databases">
        <authorList>
            <person name="Chen Y."/>
            <person name="Shah S."/>
            <person name="Dougan E. K."/>
            <person name="Thang M."/>
            <person name="Chan C."/>
        </authorList>
    </citation>
    <scope>NUCLEOTIDE SEQUENCE [LARGE SCALE GENOMIC DNA]</scope>
</reference>
<dbReference type="Proteomes" id="UP001189429">
    <property type="component" value="Unassembled WGS sequence"/>
</dbReference>
<evidence type="ECO:0000256" key="1">
    <source>
        <dbReference type="SAM" id="MobiDB-lite"/>
    </source>
</evidence>
<feature type="region of interest" description="Disordered" evidence="1">
    <location>
        <begin position="691"/>
        <end position="762"/>
    </location>
</feature>
<comment type="caution">
    <text evidence="2">The sequence shown here is derived from an EMBL/GenBank/DDBJ whole genome shotgun (WGS) entry which is preliminary data.</text>
</comment>
<feature type="compositionally biased region" description="Low complexity" evidence="1">
    <location>
        <begin position="738"/>
        <end position="752"/>
    </location>
</feature>
<evidence type="ECO:0000313" key="2">
    <source>
        <dbReference type="EMBL" id="CAK0875570.1"/>
    </source>
</evidence>
<evidence type="ECO:0000313" key="3">
    <source>
        <dbReference type="Proteomes" id="UP001189429"/>
    </source>
</evidence>
<accession>A0ABN9VTB4</accession>
<organism evidence="2 3">
    <name type="scientific">Prorocentrum cordatum</name>
    <dbReference type="NCBI Taxonomy" id="2364126"/>
    <lineage>
        <taxon>Eukaryota</taxon>
        <taxon>Sar</taxon>
        <taxon>Alveolata</taxon>
        <taxon>Dinophyceae</taxon>
        <taxon>Prorocentrales</taxon>
        <taxon>Prorocentraceae</taxon>
        <taxon>Prorocentrum</taxon>
    </lineage>
</organism>
<dbReference type="EMBL" id="CAUYUJ010017529">
    <property type="protein sequence ID" value="CAK0875570.1"/>
    <property type="molecule type" value="Genomic_DNA"/>
</dbReference>
<keyword evidence="3" id="KW-1185">Reference proteome</keyword>
<name>A0ABN9VTB4_9DINO</name>
<protein>
    <submittedName>
        <fullName evidence="2">Uncharacterized protein</fullName>
    </submittedName>
</protein>
<sequence>MGGLGPATALARKARRVIAEQVKQPSSPASELARSTCAYPAPKLLMEASRLHANQSIGDDTATSAFKATSVSFENHFSQLFDDALQWKDTMLHSVADHTDGGFMGIQPLFAGMGPFFTGAYSSLLKWPTASAQENVTFFVVNVQNSFELLEIGKYMIVEIYWACAGPTCARMGNLLLESISKRGASKPDEEEAADQERLEQTAAELNTHAAAIDIFIDSLPRFSNTLKDLYERLLKCRNLAHQRMGDIFISEFGEAHKAMHPIKYETELTYVVNLCTNMATYLKYCLDLAGTLIHGTTDAGREKFTKVIIKFAGLQRIVDDETWSDLLGAFVETSITDSARVELVRSSSGDFKDVVGSQVYIVCSDSFAAARMADIAPTLNITIGIVSEQAIAEGQGGAAFDGLVLAPGPLEGLFPLGVSFEDGGEKRPWCGNDGGNRLPTDSAIAYLKMVTNVRDLASVAAVAHSNAFVEFKDAAKLKDTEIVELFGSAVHAQGMLAKALVRIDGMMISGEVHNLEYQGCTSPVSIQSARHWAKSMSVLSGFCRAQLLALMAEVVMVDTNSTQKILADWGAVVDQQSGELNEKLAVKQFNNLDQIVVAYNRTHKHLSWLSRAGAMLQLVPTVQHHEITSETVAVTMATKQVITMTKGIKMLNALRQDPCGPERAKNFVTENKGCAEESASVKGRSAAGSAKCGSVQQAPPPKGGAATGEWPSVTKAKQEQTVGTGAAAGASEGGSSGPAAAGQPPRPAAKGRGLKRTKMEQ</sequence>
<gene>
    <name evidence="2" type="ORF">PCOR1329_LOCUS60212</name>
</gene>
<proteinExistence type="predicted"/>
<feature type="compositionally biased region" description="Basic residues" evidence="1">
    <location>
        <begin position="753"/>
        <end position="762"/>
    </location>
</feature>